<dbReference type="Proteomes" id="UP000594263">
    <property type="component" value="Unplaced"/>
</dbReference>
<protein>
    <submittedName>
        <fullName evidence="1">Uncharacterized protein</fullName>
    </submittedName>
</protein>
<reference evidence="1" key="1">
    <citation type="submission" date="2021-01" db="UniProtKB">
        <authorList>
            <consortium name="EnsemblPlants"/>
        </authorList>
    </citation>
    <scope>IDENTIFICATION</scope>
</reference>
<organism evidence="1 2">
    <name type="scientific">Kalanchoe fedtschenkoi</name>
    <name type="common">Lavender scallops</name>
    <name type="synonym">South American air plant</name>
    <dbReference type="NCBI Taxonomy" id="63787"/>
    <lineage>
        <taxon>Eukaryota</taxon>
        <taxon>Viridiplantae</taxon>
        <taxon>Streptophyta</taxon>
        <taxon>Embryophyta</taxon>
        <taxon>Tracheophyta</taxon>
        <taxon>Spermatophyta</taxon>
        <taxon>Magnoliopsida</taxon>
        <taxon>eudicotyledons</taxon>
        <taxon>Gunneridae</taxon>
        <taxon>Pentapetalae</taxon>
        <taxon>Saxifragales</taxon>
        <taxon>Crassulaceae</taxon>
        <taxon>Kalanchoe</taxon>
    </lineage>
</organism>
<keyword evidence="2" id="KW-1185">Reference proteome</keyword>
<dbReference type="AlphaFoldDB" id="A0A7N1A3H5"/>
<sequence length="170" mass="19325">MQLPAARRKSTERLFLLRLKARASLEESSVTSTSANSTLHSLECITLLKGTGKLTCYRLTHTPVVKEENSRFPSFLRSINFIREERLCDRLQCPRLCVKYCSCLLSTEDKAKEGRVAASQVPYVTLSFGRCSRSVYVGEKSRLLDRIFLGQETREGLTARQRKGQSWRGC</sequence>
<proteinExistence type="predicted"/>
<dbReference type="EnsemblPlants" id="Kaladp0072s0086.1.v1.1">
    <property type="protein sequence ID" value="Kaladp0072s0086.1.v1.1"/>
    <property type="gene ID" value="Kaladp0072s0086.v1.1"/>
</dbReference>
<accession>A0A7N1A3H5</accession>
<evidence type="ECO:0000313" key="2">
    <source>
        <dbReference type="Proteomes" id="UP000594263"/>
    </source>
</evidence>
<evidence type="ECO:0000313" key="1">
    <source>
        <dbReference type="EnsemblPlants" id="Kaladp0072s0086.1.v1.1"/>
    </source>
</evidence>
<dbReference type="Gramene" id="Kaladp0072s0086.1.v1.1">
    <property type="protein sequence ID" value="Kaladp0072s0086.1.v1.1"/>
    <property type="gene ID" value="Kaladp0072s0086.v1.1"/>
</dbReference>
<name>A0A7N1A3H5_KALFE</name>